<protein>
    <recommendedName>
        <fullName evidence="3">Little elongation complex subunit 2 C-terminal domain-containing protein</fullName>
    </recommendedName>
</protein>
<dbReference type="Pfam" id="PF10505">
    <property type="entry name" value="NARG2_C"/>
    <property type="match status" value="1"/>
</dbReference>
<dbReference type="SMART" id="SM00248">
    <property type="entry name" value="ANK"/>
    <property type="match status" value="3"/>
</dbReference>
<proteinExistence type="predicted"/>
<dbReference type="PROSITE" id="PS50088">
    <property type="entry name" value="ANK_REPEAT"/>
    <property type="match status" value="1"/>
</dbReference>
<dbReference type="AlphaFoldDB" id="A0A8B6CQ93"/>
<dbReference type="GO" id="GO:0042796">
    <property type="term" value="P:snRNA transcription by RNA polymerase III"/>
    <property type="evidence" value="ECO:0007669"/>
    <property type="project" value="TreeGrafter"/>
</dbReference>
<feature type="compositionally biased region" description="Basic residues" evidence="2">
    <location>
        <begin position="320"/>
        <end position="330"/>
    </location>
</feature>
<evidence type="ECO:0000256" key="1">
    <source>
        <dbReference type="PROSITE-ProRule" id="PRU00023"/>
    </source>
</evidence>
<feature type="region of interest" description="Disordered" evidence="2">
    <location>
        <begin position="1"/>
        <end position="97"/>
    </location>
</feature>
<dbReference type="Gene3D" id="1.25.40.20">
    <property type="entry name" value="Ankyrin repeat-containing domain"/>
    <property type="match status" value="1"/>
</dbReference>
<dbReference type="InterPro" id="IPR002110">
    <property type="entry name" value="Ankyrin_rpt"/>
</dbReference>
<dbReference type="Proteomes" id="UP000596742">
    <property type="component" value="Unassembled WGS sequence"/>
</dbReference>
<dbReference type="InterPro" id="IPR019535">
    <property type="entry name" value="ICE2_C"/>
</dbReference>
<keyword evidence="1" id="KW-0040">ANK repeat</keyword>
<feature type="repeat" description="ANK" evidence="1">
    <location>
        <begin position="143"/>
        <end position="165"/>
    </location>
</feature>
<feature type="region of interest" description="Disordered" evidence="2">
    <location>
        <begin position="308"/>
        <end position="330"/>
    </location>
</feature>
<dbReference type="GO" id="GO:0042795">
    <property type="term" value="P:snRNA transcription by RNA polymerase II"/>
    <property type="evidence" value="ECO:0007669"/>
    <property type="project" value="TreeGrafter"/>
</dbReference>
<evidence type="ECO:0000256" key="2">
    <source>
        <dbReference type="SAM" id="MobiDB-lite"/>
    </source>
</evidence>
<dbReference type="GO" id="GO:0045945">
    <property type="term" value="P:positive regulation of transcription by RNA polymerase III"/>
    <property type="evidence" value="ECO:0007669"/>
    <property type="project" value="TreeGrafter"/>
</dbReference>
<accession>A0A8B6CQ93</accession>
<keyword evidence="5" id="KW-1185">Reference proteome</keyword>
<feature type="compositionally biased region" description="Basic and acidic residues" evidence="2">
    <location>
        <begin position="1"/>
        <end position="12"/>
    </location>
</feature>
<dbReference type="PANTHER" id="PTHR14633:SF3">
    <property type="entry name" value="LITTLE ELONGATION COMPLEX SUBUNIT 2"/>
    <property type="match status" value="1"/>
</dbReference>
<dbReference type="SUPFAM" id="SSF48403">
    <property type="entry name" value="Ankyrin repeat"/>
    <property type="match status" value="1"/>
</dbReference>
<dbReference type="PANTHER" id="PTHR14633">
    <property type="entry name" value="LITTLE ELONGATION COMPLEX SUBUNIT 2"/>
    <property type="match status" value="1"/>
</dbReference>
<dbReference type="OrthoDB" id="6288737at2759"/>
<gene>
    <name evidence="4" type="ORF">MGAL_10B015840</name>
</gene>
<reference evidence="4" key="1">
    <citation type="submission" date="2018-11" db="EMBL/GenBank/DDBJ databases">
        <authorList>
            <person name="Alioto T."/>
            <person name="Alioto T."/>
        </authorList>
    </citation>
    <scope>NUCLEOTIDE SEQUENCE</scope>
</reference>
<organism evidence="4 5">
    <name type="scientific">Mytilus galloprovincialis</name>
    <name type="common">Mediterranean mussel</name>
    <dbReference type="NCBI Taxonomy" id="29158"/>
    <lineage>
        <taxon>Eukaryota</taxon>
        <taxon>Metazoa</taxon>
        <taxon>Spiralia</taxon>
        <taxon>Lophotrochozoa</taxon>
        <taxon>Mollusca</taxon>
        <taxon>Bivalvia</taxon>
        <taxon>Autobranchia</taxon>
        <taxon>Pteriomorphia</taxon>
        <taxon>Mytilida</taxon>
        <taxon>Mytiloidea</taxon>
        <taxon>Mytilidae</taxon>
        <taxon>Mytilinae</taxon>
        <taxon>Mytilus</taxon>
    </lineage>
</organism>
<name>A0A8B6CQ93_MYTGA</name>
<evidence type="ECO:0000313" key="4">
    <source>
        <dbReference type="EMBL" id="VDI07386.1"/>
    </source>
</evidence>
<dbReference type="EMBL" id="UYJE01002040">
    <property type="protein sequence ID" value="VDI07386.1"/>
    <property type="molecule type" value="Genomic_DNA"/>
</dbReference>
<dbReference type="InterPro" id="IPR036770">
    <property type="entry name" value="Ankyrin_rpt-contain_sf"/>
</dbReference>
<evidence type="ECO:0000259" key="3">
    <source>
        <dbReference type="Pfam" id="PF10505"/>
    </source>
</evidence>
<sequence length="330" mass="36847">MFQKNPKEKSSDTVDMAFGKPRRRSSSVSIYKPDKMTSPVVRQRRRSSSISVQAKLSAEGAPSPLSGAYKRRGSNVSLSADGLSSPMGSGYRRRSSSMSLHDLTKNVHNIEQLQMLHAVYQDDTDHVWELLSSGSDPNLIGSEGSPLLHIAVESGNEEMVKVLLSSEKCKVDIEDVFGQTPMMKATIFDDVTIMKILHKAARVNPLQSDIVSMKEEGINPANGFQMLANVFHRLHQCSPGQYLLHHTPGSSECQIKNATDNHKRGTSTYDLHMNHFGLLGSEKDSHQIPWIPIDTNFIQTRFHKKGRIPATFEPKDYKPGTKKKKKRGKH</sequence>
<dbReference type="PROSITE" id="PS50297">
    <property type="entry name" value="ANK_REP_REGION"/>
    <property type="match status" value="1"/>
</dbReference>
<evidence type="ECO:0000313" key="5">
    <source>
        <dbReference type="Proteomes" id="UP000596742"/>
    </source>
</evidence>
<comment type="caution">
    <text evidence="4">The sequence shown here is derived from an EMBL/GenBank/DDBJ whole genome shotgun (WGS) entry which is preliminary data.</text>
</comment>
<dbReference type="GO" id="GO:0008023">
    <property type="term" value="C:transcription elongation factor complex"/>
    <property type="evidence" value="ECO:0007669"/>
    <property type="project" value="InterPro"/>
</dbReference>
<feature type="domain" description="Little elongation complex subunit 2 C-terminal" evidence="3">
    <location>
        <begin position="167"/>
        <end position="314"/>
    </location>
</feature>